<sequence length="35" mass="3935">MHPWPRDRDILRADCCVPTAVPSASKSTSCSHSWH</sequence>
<evidence type="ECO:0000313" key="3">
    <source>
        <dbReference type="Proteomes" id="UP000234681"/>
    </source>
</evidence>
<gene>
    <name evidence="2" type="ORF">rCG_44449</name>
</gene>
<protein>
    <submittedName>
        <fullName evidence="2">RCG44449, isoform CRA_a</fullName>
    </submittedName>
</protein>
<reference evidence="3" key="3">
    <citation type="submission" date="2005-09" db="EMBL/GenBank/DDBJ databases">
        <authorList>
            <person name="Mural R.J."/>
            <person name="Li P.W."/>
            <person name="Adams M.D."/>
            <person name="Amanatides P.G."/>
            <person name="Baden-Tillson H."/>
            <person name="Barnstead M."/>
            <person name="Chin S.H."/>
            <person name="Dew I."/>
            <person name="Evans C.A."/>
            <person name="Ferriera S."/>
            <person name="Flanigan M."/>
            <person name="Fosler C."/>
            <person name="Glodek A."/>
            <person name="Gu Z."/>
            <person name="Holt R.A."/>
            <person name="Jennings D."/>
            <person name="Kraft C.L."/>
            <person name="Lu F."/>
            <person name="Nguyen T."/>
            <person name="Nusskern D.R."/>
            <person name="Pfannkoch C.M."/>
            <person name="Sitter C."/>
            <person name="Sutton G.G."/>
            <person name="Venter J.C."/>
            <person name="Wang Z."/>
            <person name="Woodage T."/>
            <person name="Zheng X.H."/>
            <person name="Zhong F."/>
        </authorList>
    </citation>
    <scope>NUCLEOTIDE SEQUENCE [LARGE SCALE GENOMIC DNA]</scope>
    <source>
        <strain evidence="1">BN</strain>
        <strain evidence="3">BN, Sprague-Dawley</strain>
    </source>
</reference>
<organism evidence="2 3">
    <name type="scientific">Rattus norvegicus</name>
    <name type="common">Rat</name>
    <dbReference type="NCBI Taxonomy" id="10116"/>
    <lineage>
        <taxon>Eukaryota</taxon>
        <taxon>Metazoa</taxon>
        <taxon>Chordata</taxon>
        <taxon>Craniata</taxon>
        <taxon>Vertebrata</taxon>
        <taxon>Euteleostomi</taxon>
        <taxon>Mammalia</taxon>
        <taxon>Eutheria</taxon>
        <taxon>Euarchontoglires</taxon>
        <taxon>Glires</taxon>
        <taxon>Rodentia</taxon>
        <taxon>Myomorpha</taxon>
        <taxon>Muroidea</taxon>
        <taxon>Muridae</taxon>
        <taxon>Murinae</taxon>
        <taxon>Rattus</taxon>
    </lineage>
</organism>
<dbReference type="EMBL" id="CH473955">
    <property type="protein sequence ID" value="EDM10109.1"/>
    <property type="molecule type" value="Genomic_DNA"/>
</dbReference>
<dbReference type="Proteomes" id="UP000234681">
    <property type="component" value="Chromosome 2"/>
</dbReference>
<reference evidence="2" key="1">
    <citation type="journal article" date="2005" name="Genome Res.">
        <title>Gene and alternative splicing annotation with AIR.</title>
        <authorList>
            <person name="Florea L."/>
            <person name="Di Francesco V."/>
            <person name="Miller J."/>
            <person name="Turner R."/>
            <person name="Yao A."/>
            <person name="Harris M."/>
            <person name="Walenz B."/>
            <person name="Mobarry C."/>
            <person name="Merkulov G.V."/>
            <person name="Charlab R."/>
            <person name="Dew I."/>
            <person name="Deng Z."/>
            <person name="Istrail S."/>
            <person name="Li P."/>
            <person name="Sutton G."/>
        </authorList>
    </citation>
    <scope>NUCLEOTIDE SEQUENCE</scope>
    <source>
        <strain evidence="2">BN</strain>
    </source>
</reference>
<reference evidence="2" key="2">
    <citation type="submission" date="2005-07" db="EMBL/GenBank/DDBJ databases">
        <authorList>
            <person name="Mural R.J."/>
            <person name="Li P.W."/>
            <person name="Adams M.D."/>
            <person name="Amanatides P.G."/>
            <person name="Baden-Tillson H."/>
            <person name="Barnstead M."/>
            <person name="Chin S.H."/>
            <person name="Dew I."/>
            <person name="Evans C.A."/>
            <person name="Ferriera S."/>
            <person name="Flanigan M."/>
            <person name="Fosler C."/>
            <person name="Glodek A."/>
            <person name="Gu Z."/>
            <person name="Holt R.A."/>
            <person name="Jennings D."/>
            <person name="Kraft C.L."/>
            <person name="Lu F."/>
            <person name="Nguyen T."/>
            <person name="Nusskern D.R."/>
            <person name="Pfannkoch C.M."/>
            <person name="Sitter C."/>
            <person name="Sutton G.G."/>
            <person name="Venter J.C."/>
            <person name="Wang Z."/>
            <person name="Woodage T."/>
            <person name="Zheng X.H."/>
            <person name="Zhong F."/>
        </authorList>
    </citation>
    <scope>NUCLEOTIDE SEQUENCE</scope>
    <source>
        <strain evidence="2">BN</strain>
    </source>
</reference>
<evidence type="ECO:0000313" key="2">
    <source>
        <dbReference type="EMBL" id="EDM10110.1"/>
    </source>
</evidence>
<accession>A6I502</accession>
<evidence type="ECO:0000313" key="1">
    <source>
        <dbReference type="EMBL" id="EDM10109.1"/>
    </source>
</evidence>
<name>A6I502_RAT</name>
<dbReference type="EMBL" id="CH473955">
    <property type="protein sequence ID" value="EDM10110.1"/>
    <property type="molecule type" value="Genomic_DNA"/>
</dbReference>
<dbReference type="AlphaFoldDB" id="A6I502"/>
<proteinExistence type="predicted"/>